<dbReference type="Pfam" id="PF00916">
    <property type="entry name" value="Sulfate_transp"/>
    <property type="match status" value="1"/>
</dbReference>
<dbReference type="InterPro" id="IPR001902">
    <property type="entry name" value="SLC26A/SulP_fam"/>
</dbReference>
<evidence type="ECO:0000256" key="1">
    <source>
        <dbReference type="ARBA" id="ARBA00004141"/>
    </source>
</evidence>
<feature type="transmembrane region" description="Helical" evidence="6">
    <location>
        <begin position="325"/>
        <end position="346"/>
    </location>
</feature>
<dbReference type="InterPro" id="IPR007462">
    <property type="entry name" value="COV1-like"/>
</dbReference>
<organism evidence="8 9">
    <name type="scientific">Deinandra increscens subsp. villosa</name>
    <dbReference type="NCBI Taxonomy" id="3103831"/>
    <lineage>
        <taxon>Eukaryota</taxon>
        <taxon>Viridiplantae</taxon>
        <taxon>Streptophyta</taxon>
        <taxon>Embryophyta</taxon>
        <taxon>Tracheophyta</taxon>
        <taxon>Spermatophyta</taxon>
        <taxon>Magnoliopsida</taxon>
        <taxon>eudicotyledons</taxon>
        <taxon>Gunneridae</taxon>
        <taxon>Pentapetalae</taxon>
        <taxon>asterids</taxon>
        <taxon>campanulids</taxon>
        <taxon>Asterales</taxon>
        <taxon>Asteraceae</taxon>
        <taxon>Asteroideae</taxon>
        <taxon>Heliantheae alliance</taxon>
        <taxon>Madieae</taxon>
        <taxon>Madiinae</taxon>
        <taxon>Deinandra</taxon>
    </lineage>
</organism>
<comment type="caution">
    <text evidence="8">The sequence shown here is derived from an EMBL/GenBank/DDBJ whole genome shotgun (WGS) entry which is preliminary data.</text>
</comment>
<feature type="transmembrane region" description="Helical" evidence="6">
    <location>
        <begin position="653"/>
        <end position="677"/>
    </location>
</feature>
<dbReference type="InterPro" id="IPR036513">
    <property type="entry name" value="STAS_dom_sf"/>
</dbReference>
<evidence type="ECO:0000256" key="4">
    <source>
        <dbReference type="ARBA" id="ARBA00022989"/>
    </source>
</evidence>
<sequence length="783" mass="86644">MSPEKVGATGETFHNVIFAAPRSFGAALKSDLKETLFPDDPFHDLKGKPLPIKAKKGLEYFVPIFEWLPKYNRKLFMHDLLAGITIASLAIPQGISYAKLANIPPIIGLYSSFVPPLIYTVFGSSKHIAVGTVAACSLIIAATIETKVNPVEEPQLYLNLVFTATLVSGVTQLILGVFRLGILVDFLSHSTIIGFMGGTATLICLQQLKGILGLKHFTTHTDMVSVIRAIFKNRKEIRWESTVVGVIFLVFLQFTRFVKQKKPKLFWVSAIGPMVVVASGCIFAYLAHAEKHGIAIVGHLKKGINPSSLNKLDFNPKYISAPIQAGLITAVIALAEGIAIGRSFAIMENEQIDGNKEMIAFGLMNIVGSLTSCYLTTGPFSKTAVNYNAGCKTQMTNVVMSMCMMLTLFFLAPLFSYTPLVALSAIIMSAMLGLIEYEKAYHLYKTDKFDFAICMVAFFGVAFISMDVGLMLSVGLALLRALLYVARPPTSKLGNIPETYLYRDIEQYPNAIDVPKTLVLQLGSPIYFANSGYLRERIMRWVRDEKAIKDSQGDDVEYVFLDLGGVTSIDITGVETLVEIYRSLEAKEIKVVIVNPRLEVMEKLTLTHFIDKIGKERVFLSIEDAIEGCKFSLTSAKDYGSEECLGFVTSVTFIFVVGIFMSSWLGASVLSLGEWFIKRMPFVRHIYDASKQISTAISPDQNSRAFKEVVIIKHPRAGEFAFGFITSSFVLQSYSREEKLYSVYVPTNHLYIGDIFLVNSTDVIRPNLSVREGIGKLSSYSCY</sequence>
<feature type="transmembrane region" description="Helical" evidence="6">
    <location>
        <begin position="358"/>
        <end position="377"/>
    </location>
</feature>
<dbReference type="Gene3D" id="3.30.750.24">
    <property type="entry name" value="STAS domain"/>
    <property type="match status" value="1"/>
</dbReference>
<feature type="transmembrane region" description="Helical" evidence="6">
    <location>
        <begin position="449"/>
        <end position="479"/>
    </location>
</feature>
<dbReference type="Pfam" id="PF04367">
    <property type="entry name" value="DUF502"/>
    <property type="match status" value="1"/>
</dbReference>
<protein>
    <recommendedName>
        <fullName evidence="7">STAS domain-containing protein</fullName>
    </recommendedName>
</protein>
<feature type="transmembrane region" description="Helical" evidence="6">
    <location>
        <begin position="118"/>
        <end position="144"/>
    </location>
</feature>
<dbReference type="PANTHER" id="PTHR11814">
    <property type="entry name" value="SULFATE TRANSPORTER"/>
    <property type="match status" value="1"/>
</dbReference>
<keyword evidence="5 6" id="KW-0472">Membrane</keyword>
<keyword evidence="3 6" id="KW-0812">Transmembrane</keyword>
<feature type="transmembrane region" description="Helical" evidence="6">
    <location>
        <begin position="421"/>
        <end position="437"/>
    </location>
</feature>
<dbReference type="GO" id="GO:0008271">
    <property type="term" value="F:secondary active sulfate transmembrane transporter activity"/>
    <property type="evidence" value="ECO:0007669"/>
    <property type="project" value="InterPro"/>
</dbReference>
<dbReference type="EMBL" id="JBCNJP010000020">
    <property type="protein sequence ID" value="KAK9060759.1"/>
    <property type="molecule type" value="Genomic_DNA"/>
</dbReference>
<keyword evidence="9" id="KW-1185">Reference proteome</keyword>
<evidence type="ECO:0000313" key="9">
    <source>
        <dbReference type="Proteomes" id="UP001408789"/>
    </source>
</evidence>
<dbReference type="NCBIfam" id="TIGR00815">
    <property type="entry name" value="sulP"/>
    <property type="match status" value="1"/>
</dbReference>
<accession>A0AAP0CWY3</accession>
<feature type="transmembrane region" description="Helical" evidence="6">
    <location>
        <begin position="266"/>
        <end position="286"/>
    </location>
</feature>
<feature type="transmembrane region" description="Helical" evidence="6">
    <location>
        <begin position="186"/>
        <end position="205"/>
    </location>
</feature>
<dbReference type="GO" id="GO:0016020">
    <property type="term" value="C:membrane"/>
    <property type="evidence" value="ECO:0007669"/>
    <property type="project" value="UniProtKB-SubCell"/>
</dbReference>
<dbReference type="PROSITE" id="PS01130">
    <property type="entry name" value="SLC26A"/>
    <property type="match status" value="1"/>
</dbReference>
<reference evidence="8 9" key="1">
    <citation type="submission" date="2024-04" db="EMBL/GenBank/DDBJ databases">
        <title>The reference genome of an endangered Asteraceae, Deinandra increscens subsp. villosa, native to the Central Coast of California.</title>
        <authorList>
            <person name="Guilliams M."/>
            <person name="Hasenstab-Lehman K."/>
            <person name="Meyer R."/>
            <person name="Mcevoy S."/>
        </authorList>
    </citation>
    <scope>NUCLEOTIDE SEQUENCE [LARGE SCALE GENOMIC DNA]</scope>
    <source>
        <tissue evidence="8">Leaf</tissue>
    </source>
</reference>
<evidence type="ECO:0000256" key="2">
    <source>
        <dbReference type="ARBA" id="ARBA00022448"/>
    </source>
</evidence>
<keyword evidence="4 6" id="KW-1133">Transmembrane helix</keyword>
<dbReference type="FunFam" id="3.30.750.24:FF:000002">
    <property type="entry name" value="Sulfate transporter 31"/>
    <property type="match status" value="1"/>
</dbReference>
<feature type="transmembrane region" description="Helical" evidence="6">
    <location>
        <begin position="156"/>
        <end position="180"/>
    </location>
</feature>
<dbReference type="SUPFAM" id="SSF52091">
    <property type="entry name" value="SpoIIaa-like"/>
    <property type="match status" value="1"/>
</dbReference>
<feature type="domain" description="STAS" evidence="7">
    <location>
        <begin position="507"/>
        <end position="629"/>
    </location>
</feature>
<dbReference type="Pfam" id="PF01740">
    <property type="entry name" value="STAS"/>
    <property type="match status" value="1"/>
</dbReference>
<proteinExistence type="predicted"/>
<evidence type="ECO:0000313" key="8">
    <source>
        <dbReference type="EMBL" id="KAK9060759.1"/>
    </source>
</evidence>
<dbReference type="InterPro" id="IPR011547">
    <property type="entry name" value="SLC26A/SulP_dom"/>
</dbReference>
<evidence type="ECO:0000256" key="5">
    <source>
        <dbReference type="ARBA" id="ARBA00023136"/>
    </source>
</evidence>
<dbReference type="InterPro" id="IPR018045">
    <property type="entry name" value="S04_transporter_CS"/>
</dbReference>
<evidence type="ECO:0000256" key="6">
    <source>
        <dbReference type="SAM" id="Phobius"/>
    </source>
</evidence>
<dbReference type="PROSITE" id="PS50801">
    <property type="entry name" value="STAS"/>
    <property type="match status" value="1"/>
</dbReference>
<dbReference type="Proteomes" id="UP001408789">
    <property type="component" value="Unassembled WGS sequence"/>
</dbReference>
<feature type="transmembrane region" description="Helical" evidence="6">
    <location>
        <begin position="80"/>
        <end position="98"/>
    </location>
</feature>
<gene>
    <name evidence="8" type="ORF">SSX86_021465</name>
</gene>
<dbReference type="AlphaFoldDB" id="A0AAP0CWY3"/>
<name>A0AAP0CWY3_9ASTR</name>
<comment type="subcellular location">
    <subcellularLocation>
        <location evidence="1">Membrane</location>
        <topology evidence="1">Multi-pass membrane protein</topology>
    </subcellularLocation>
</comment>
<dbReference type="CDD" id="cd07042">
    <property type="entry name" value="STAS_SulP_like_sulfate_transporter"/>
    <property type="match status" value="1"/>
</dbReference>
<keyword evidence="2" id="KW-0813">Transport</keyword>
<evidence type="ECO:0000259" key="7">
    <source>
        <dbReference type="PROSITE" id="PS50801"/>
    </source>
</evidence>
<evidence type="ECO:0000256" key="3">
    <source>
        <dbReference type="ARBA" id="ARBA00022692"/>
    </source>
</evidence>
<dbReference type="InterPro" id="IPR002645">
    <property type="entry name" value="STAS_dom"/>
</dbReference>